<organism evidence="2 3">
    <name type="scientific">Streptomyces durmitorensis</name>
    <dbReference type="NCBI Taxonomy" id="319947"/>
    <lineage>
        <taxon>Bacteria</taxon>
        <taxon>Bacillati</taxon>
        <taxon>Actinomycetota</taxon>
        <taxon>Actinomycetes</taxon>
        <taxon>Kitasatosporales</taxon>
        <taxon>Streptomycetaceae</taxon>
        <taxon>Streptomyces</taxon>
    </lineage>
</organism>
<dbReference type="EMBL" id="CP097289">
    <property type="protein sequence ID" value="UQT56210.1"/>
    <property type="molecule type" value="Genomic_DNA"/>
</dbReference>
<dbReference type="PROSITE" id="PS50943">
    <property type="entry name" value="HTH_CROC1"/>
    <property type="match status" value="1"/>
</dbReference>
<protein>
    <submittedName>
        <fullName evidence="2">Helix-turn-helix transcriptional regulator</fullName>
    </submittedName>
</protein>
<feature type="domain" description="HTH cro/C1-type" evidence="1">
    <location>
        <begin position="45"/>
        <end position="82"/>
    </location>
</feature>
<evidence type="ECO:0000313" key="3">
    <source>
        <dbReference type="Proteomes" id="UP000829992"/>
    </source>
</evidence>
<gene>
    <name evidence="2" type="ORF">M4V62_14540</name>
</gene>
<dbReference type="SMART" id="SM00530">
    <property type="entry name" value="HTH_XRE"/>
    <property type="match status" value="2"/>
</dbReference>
<evidence type="ECO:0000313" key="2">
    <source>
        <dbReference type="EMBL" id="UQT56210.1"/>
    </source>
</evidence>
<dbReference type="RefSeq" id="WP_249587677.1">
    <property type="nucleotide sequence ID" value="NZ_BAAAQL010000029.1"/>
</dbReference>
<reference evidence="2 3" key="1">
    <citation type="submission" date="2022-05" db="EMBL/GenBank/DDBJ databases">
        <authorList>
            <person name="Zhou X."/>
            <person name="Li K."/>
            <person name="Man Y."/>
        </authorList>
    </citation>
    <scope>NUCLEOTIDE SEQUENCE [LARGE SCALE GENOMIC DNA]</scope>
    <source>
        <strain evidence="2 3">MS405</strain>
    </source>
</reference>
<accession>A0ABY4PS19</accession>
<proteinExistence type="predicted"/>
<dbReference type="Proteomes" id="UP000829992">
    <property type="component" value="Chromosome"/>
</dbReference>
<dbReference type="InterPro" id="IPR010982">
    <property type="entry name" value="Lambda_DNA-bd_dom_sf"/>
</dbReference>
<sequence length="246" mass="26466">MPVQPSQPPHQPTPPFNFPAARRLREALGMAHGHVAYGMRASYGLSYITPETIAAWERGLASPTSAELTALAGTLWCSPGELMGAATTLREHRIARGLAPDDVARGSGVELQAYLRMEETNTWRGNERQSAALAEVLQLPLPDFITVTGRADDLAELLRSAVTSRWQGYVRPVSKMLPVPKRHLEDVLQQLHADYQARMVRTLSWGGGAGADASGSAGRDFLDKILEHFWAQVRGTGGGGGSSTGG</sequence>
<dbReference type="InterPro" id="IPR001387">
    <property type="entry name" value="Cro/C1-type_HTH"/>
</dbReference>
<evidence type="ECO:0000259" key="1">
    <source>
        <dbReference type="PROSITE" id="PS50943"/>
    </source>
</evidence>
<name>A0ABY4PS19_9ACTN</name>
<keyword evidence="3" id="KW-1185">Reference proteome</keyword>
<dbReference type="SUPFAM" id="SSF47413">
    <property type="entry name" value="lambda repressor-like DNA-binding domains"/>
    <property type="match status" value="1"/>
</dbReference>
<dbReference type="Gene3D" id="1.10.260.40">
    <property type="entry name" value="lambda repressor-like DNA-binding domains"/>
    <property type="match status" value="1"/>
</dbReference>